<accession>A0A9N9JKT6</accession>
<evidence type="ECO:0000256" key="1">
    <source>
        <dbReference type="ARBA" id="ARBA00022441"/>
    </source>
</evidence>
<comment type="caution">
    <text evidence="4">The sequence shown here is derived from an EMBL/GenBank/DDBJ whole genome shotgun (WGS) entry which is preliminary data.</text>
</comment>
<feature type="compositionally biased region" description="Polar residues" evidence="3">
    <location>
        <begin position="172"/>
        <end position="191"/>
    </location>
</feature>
<dbReference type="Proteomes" id="UP000789396">
    <property type="component" value="Unassembled WGS sequence"/>
</dbReference>
<dbReference type="AlphaFoldDB" id="A0A9N9JKT6"/>
<gene>
    <name evidence="4" type="ORF">RFULGI_LOCUS16048</name>
</gene>
<dbReference type="PANTHER" id="PTHR46093">
    <property type="entry name" value="ACYL-COA-BINDING DOMAIN-CONTAINING PROTEIN 5"/>
    <property type="match status" value="1"/>
</dbReference>
<evidence type="ECO:0000256" key="2">
    <source>
        <dbReference type="ARBA" id="ARBA00022737"/>
    </source>
</evidence>
<evidence type="ECO:0000256" key="3">
    <source>
        <dbReference type="SAM" id="MobiDB-lite"/>
    </source>
</evidence>
<dbReference type="SUPFAM" id="SSF117281">
    <property type="entry name" value="Kelch motif"/>
    <property type="match status" value="1"/>
</dbReference>
<sequence length="191" mass="22133">ATIIDGIIYIFGGLDQEDKELGDLTSFQISTQRWYMFQKMGPSPSPRYLHTMSAENEKIFVFGGESNQSSKPDEDGVIHILDTSRIKYPSQEPQSQQMLSQQQQLLSQQMLSQQQMSYIPQQQQSQQQTHSQKKIPQQQIHQQQISQQQIHQQQISQQQIHQQQIPSQQQIMSPYSTPLTSPTQQQSFSQR</sequence>
<organism evidence="4 5">
    <name type="scientific">Racocetra fulgida</name>
    <dbReference type="NCBI Taxonomy" id="60492"/>
    <lineage>
        <taxon>Eukaryota</taxon>
        <taxon>Fungi</taxon>
        <taxon>Fungi incertae sedis</taxon>
        <taxon>Mucoromycota</taxon>
        <taxon>Glomeromycotina</taxon>
        <taxon>Glomeromycetes</taxon>
        <taxon>Diversisporales</taxon>
        <taxon>Gigasporaceae</taxon>
        <taxon>Racocetra</taxon>
    </lineage>
</organism>
<dbReference type="Gene3D" id="2.120.10.80">
    <property type="entry name" value="Kelch-type beta propeller"/>
    <property type="match status" value="1"/>
</dbReference>
<evidence type="ECO:0000313" key="5">
    <source>
        <dbReference type="Proteomes" id="UP000789396"/>
    </source>
</evidence>
<name>A0A9N9JKT6_9GLOM</name>
<dbReference type="EMBL" id="CAJVPZ010054872">
    <property type="protein sequence ID" value="CAG8783663.1"/>
    <property type="molecule type" value="Genomic_DNA"/>
</dbReference>
<dbReference type="PANTHER" id="PTHR46093:SF18">
    <property type="entry name" value="FIBRONECTIN TYPE-III DOMAIN-CONTAINING PROTEIN"/>
    <property type="match status" value="1"/>
</dbReference>
<protein>
    <submittedName>
        <fullName evidence="4">14864_t:CDS:1</fullName>
    </submittedName>
</protein>
<dbReference type="Pfam" id="PF24681">
    <property type="entry name" value="Kelch_KLHDC2_KLHL20_DRC7"/>
    <property type="match status" value="1"/>
</dbReference>
<feature type="region of interest" description="Disordered" evidence="3">
    <location>
        <begin position="116"/>
        <end position="191"/>
    </location>
</feature>
<keyword evidence="1" id="KW-0880">Kelch repeat</keyword>
<feature type="non-terminal residue" evidence="4">
    <location>
        <position position="1"/>
    </location>
</feature>
<keyword evidence="5" id="KW-1185">Reference proteome</keyword>
<evidence type="ECO:0000313" key="4">
    <source>
        <dbReference type="EMBL" id="CAG8783663.1"/>
    </source>
</evidence>
<dbReference type="InterPro" id="IPR015915">
    <property type="entry name" value="Kelch-typ_b-propeller"/>
</dbReference>
<feature type="compositionally biased region" description="Low complexity" evidence="3">
    <location>
        <begin position="116"/>
        <end position="171"/>
    </location>
</feature>
<proteinExistence type="predicted"/>
<keyword evidence="2" id="KW-0677">Repeat</keyword>
<feature type="non-terminal residue" evidence="4">
    <location>
        <position position="191"/>
    </location>
</feature>
<dbReference type="OrthoDB" id="45365at2759"/>
<reference evidence="4" key="1">
    <citation type="submission" date="2021-06" db="EMBL/GenBank/DDBJ databases">
        <authorList>
            <person name="Kallberg Y."/>
            <person name="Tangrot J."/>
            <person name="Rosling A."/>
        </authorList>
    </citation>
    <scope>NUCLEOTIDE SEQUENCE</scope>
    <source>
        <strain evidence="4">IN212</strain>
    </source>
</reference>